<gene>
    <name evidence="4" type="ORF">PQU96_13715</name>
</gene>
<protein>
    <submittedName>
        <fullName evidence="4">Cupredoxin domain-containing protein</fullName>
    </submittedName>
</protein>
<feature type="chain" id="PRO_5046193186" evidence="2">
    <location>
        <begin position="20"/>
        <end position="107"/>
    </location>
</feature>
<sequence length="107" mass="11354">MRKFAAALLLAATALSAVAADNVVKIAVNENGFTPAQLNVSAGQAFVIEVQNTGKKAVEFESKQLHVEKVIAAGKTSQVKVKALKAGSYKFFDEFNEDKAKGEVVAK</sequence>
<accession>A0ABT5IRG7</accession>
<name>A0ABT5IRG7_9NEIS</name>
<dbReference type="InterPro" id="IPR028096">
    <property type="entry name" value="EfeO_Cupredoxin"/>
</dbReference>
<dbReference type="Gene3D" id="2.60.40.420">
    <property type="entry name" value="Cupredoxins - blue copper proteins"/>
    <property type="match status" value="1"/>
</dbReference>
<dbReference type="Pfam" id="PF13473">
    <property type="entry name" value="Cupredoxin_1"/>
    <property type="match status" value="1"/>
</dbReference>
<feature type="domain" description="EfeO-type cupredoxin-like" evidence="3">
    <location>
        <begin position="6"/>
        <end position="106"/>
    </location>
</feature>
<keyword evidence="5" id="KW-1185">Reference proteome</keyword>
<dbReference type="EMBL" id="JAQQLE010000013">
    <property type="protein sequence ID" value="MDC7715170.1"/>
    <property type="molecule type" value="Genomic_DNA"/>
</dbReference>
<comment type="caution">
    <text evidence="4">The sequence shown here is derived from an EMBL/GenBank/DDBJ whole genome shotgun (WGS) entry which is preliminary data.</text>
</comment>
<evidence type="ECO:0000313" key="5">
    <source>
        <dbReference type="Proteomes" id="UP001222030"/>
    </source>
</evidence>
<keyword evidence="2" id="KW-0732">Signal</keyword>
<evidence type="ECO:0000259" key="3">
    <source>
        <dbReference type="Pfam" id="PF13473"/>
    </source>
</evidence>
<dbReference type="InterPro" id="IPR008972">
    <property type="entry name" value="Cupredoxin"/>
</dbReference>
<dbReference type="SUPFAM" id="SSF49503">
    <property type="entry name" value="Cupredoxins"/>
    <property type="match status" value="1"/>
</dbReference>
<comment type="subcellular location">
    <subcellularLocation>
        <location evidence="1">Cell outer membrane</location>
        <topology evidence="1">Lipid-anchor</topology>
    </subcellularLocation>
</comment>
<organism evidence="4 5">
    <name type="scientific">Vogesella margarita</name>
    <dbReference type="NCBI Taxonomy" id="2984199"/>
    <lineage>
        <taxon>Bacteria</taxon>
        <taxon>Pseudomonadati</taxon>
        <taxon>Pseudomonadota</taxon>
        <taxon>Betaproteobacteria</taxon>
        <taxon>Neisseriales</taxon>
        <taxon>Chromobacteriaceae</taxon>
        <taxon>Vogesella</taxon>
    </lineage>
</organism>
<evidence type="ECO:0000256" key="2">
    <source>
        <dbReference type="SAM" id="SignalP"/>
    </source>
</evidence>
<evidence type="ECO:0000256" key="1">
    <source>
        <dbReference type="ARBA" id="ARBA00004459"/>
    </source>
</evidence>
<feature type="signal peptide" evidence="2">
    <location>
        <begin position="1"/>
        <end position="19"/>
    </location>
</feature>
<dbReference type="RefSeq" id="WP_272772968.1">
    <property type="nucleotide sequence ID" value="NZ_JAQQLE010000013.1"/>
</dbReference>
<proteinExistence type="predicted"/>
<evidence type="ECO:0000313" key="4">
    <source>
        <dbReference type="EMBL" id="MDC7715170.1"/>
    </source>
</evidence>
<reference evidence="4 5" key="1">
    <citation type="submission" date="2023-01" db="EMBL/GenBank/DDBJ databases">
        <title>Novel species of the genus Vogesella isolated from rivers.</title>
        <authorList>
            <person name="Lu H."/>
        </authorList>
    </citation>
    <scope>NUCLEOTIDE SEQUENCE [LARGE SCALE GENOMIC DNA]</scope>
    <source>
        <strain evidence="4 5">LYT5W</strain>
    </source>
</reference>
<dbReference type="Proteomes" id="UP001222030">
    <property type="component" value="Unassembled WGS sequence"/>
</dbReference>